<sequence>MRKGMLVGRDAQILALSALLDRAIAQAGGAVILRGEAGIGKTALLAHASTLATARGMRAVGVCGVQAEVHIPYAGLHRLFRSLRRDAPAPAVEIESPYRAAMVLLDQLGTRHQRVLVAVDDAQWLDRGSWEALTFAARRIGSDPVAMVLTIRDGEEVDRLLAQAGLPELRLEPLSPVDAGVLLASVAPDLSRPLRERVLEQSAGIPLGLVELGSVAATSGDARLLPSWLPLSTRVERTFAAIVAELPTATRALLLVAALDDGDDVDEILAASSRFEGCPVTVDDVGPAVATRLVQVDDWHRLRFRHPLLRSALYQSAGTAQRRRVHAALADVVVADSDRHVWHRAAAAAGPDEALARELTGLAARAGHRQASGAALAAFQRAVLLSGDAAERGRRLLAAAEVAAEQGDITTARQLLDDVVDEHLRPVDRAWLSYLREGLLITGWSGAARLPVYAGLIDALRRDGDGQRAMNALAAMSLRFYWSNPPPETIQAFLTVADNFDTLTDDPRMIATVGLIAPVERGAVTLEQMTRLLIRFDLTPTEQHVLGVSASGIGALDLSAQFLTAATAGVRAQGRVGALAQVLTSQAFAAAFLGNTRVAVPAAVEAAELAAETGQPAWALTARLIHGHARALTGDTAAARKAADHGESVLLPNARLPMLALVQVVRGVEALADGRPADAYRQLYRIFDADDVAYHPYLRFVAFGHLAEAAAWAGKENALRAIVPPLTRVAGECGSPALVTTLRYAGAVLAGRAEAFGTALAADLSSWPFERARLQQAYGAWLRRQRRAAESRPLLRSAAETFDALGAVPWADRARAELRASGESLRRPVDPADTLTLQEQQIARLAAQGLSNREIAERLFLSPRTITTHLYRIFPKLGIKSRGELSQALTGKFSDGR</sequence>
<dbReference type="GO" id="GO:0005524">
    <property type="term" value="F:ATP binding"/>
    <property type="evidence" value="ECO:0007669"/>
    <property type="project" value="UniProtKB-KW"/>
</dbReference>
<dbReference type="SMART" id="SM00421">
    <property type="entry name" value="HTH_LUXR"/>
    <property type="match status" value="1"/>
</dbReference>
<dbReference type="GO" id="GO:0006355">
    <property type="term" value="P:regulation of DNA-templated transcription"/>
    <property type="evidence" value="ECO:0007669"/>
    <property type="project" value="InterPro"/>
</dbReference>
<dbReference type="InterPro" id="IPR041664">
    <property type="entry name" value="AAA_16"/>
</dbReference>
<dbReference type="InterPro" id="IPR027417">
    <property type="entry name" value="P-loop_NTPase"/>
</dbReference>
<dbReference type="Pfam" id="PF00196">
    <property type="entry name" value="GerE"/>
    <property type="match status" value="1"/>
</dbReference>
<keyword evidence="2" id="KW-0067">ATP-binding</keyword>
<dbReference type="GO" id="GO:0004016">
    <property type="term" value="F:adenylate cyclase activity"/>
    <property type="evidence" value="ECO:0007669"/>
    <property type="project" value="TreeGrafter"/>
</dbReference>
<evidence type="ECO:0000313" key="4">
    <source>
        <dbReference type="EMBL" id="GIJ67910.1"/>
    </source>
</evidence>
<dbReference type="GO" id="GO:0003677">
    <property type="term" value="F:DNA binding"/>
    <property type="evidence" value="ECO:0007669"/>
    <property type="project" value="InterPro"/>
</dbReference>
<evidence type="ECO:0000256" key="2">
    <source>
        <dbReference type="ARBA" id="ARBA00022840"/>
    </source>
</evidence>
<dbReference type="InterPro" id="IPR016032">
    <property type="entry name" value="Sig_transdc_resp-reg_C-effctor"/>
</dbReference>
<dbReference type="SUPFAM" id="SSF46894">
    <property type="entry name" value="C-terminal effector domain of the bipartite response regulators"/>
    <property type="match status" value="1"/>
</dbReference>
<accession>A0A8J3ZUU7</accession>
<keyword evidence="1" id="KW-0547">Nucleotide-binding</keyword>
<feature type="domain" description="HTH luxR-type" evidence="3">
    <location>
        <begin position="828"/>
        <end position="893"/>
    </location>
</feature>
<gene>
    <name evidence="4" type="ORF">Voc01_028270</name>
</gene>
<dbReference type="SUPFAM" id="SSF52540">
    <property type="entry name" value="P-loop containing nucleoside triphosphate hydrolases"/>
    <property type="match status" value="1"/>
</dbReference>
<dbReference type="PANTHER" id="PTHR16305">
    <property type="entry name" value="TESTICULAR SOLUBLE ADENYLYL CYCLASE"/>
    <property type="match status" value="1"/>
</dbReference>
<dbReference type="InterPro" id="IPR036388">
    <property type="entry name" value="WH-like_DNA-bd_sf"/>
</dbReference>
<organism evidence="4 5">
    <name type="scientific">Virgisporangium ochraceum</name>
    <dbReference type="NCBI Taxonomy" id="65505"/>
    <lineage>
        <taxon>Bacteria</taxon>
        <taxon>Bacillati</taxon>
        <taxon>Actinomycetota</taxon>
        <taxon>Actinomycetes</taxon>
        <taxon>Micromonosporales</taxon>
        <taxon>Micromonosporaceae</taxon>
        <taxon>Virgisporangium</taxon>
    </lineage>
</organism>
<dbReference type="Gene3D" id="1.10.10.10">
    <property type="entry name" value="Winged helix-like DNA-binding domain superfamily/Winged helix DNA-binding domain"/>
    <property type="match status" value="1"/>
</dbReference>
<dbReference type="Proteomes" id="UP000635606">
    <property type="component" value="Unassembled WGS sequence"/>
</dbReference>
<dbReference type="PRINTS" id="PR00364">
    <property type="entry name" value="DISEASERSIST"/>
</dbReference>
<keyword evidence="5" id="KW-1185">Reference proteome</keyword>
<name>A0A8J3ZUU7_9ACTN</name>
<comment type="caution">
    <text evidence="4">The sequence shown here is derived from an EMBL/GenBank/DDBJ whole genome shotgun (WGS) entry which is preliminary data.</text>
</comment>
<dbReference type="Gene3D" id="3.40.50.300">
    <property type="entry name" value="P-loop containing nucleotide triphosphate hydrolases"/>
    <property type="match status" value="1"/>
</dbReference>
<protein>
    <submittedName>
        <fullName evidence="4">LuxR family transcriptional regulator</fullName>
    </submittedName>
</protein>
<reference evidence="4" key="1">
    <citation type="submission" date="2021-01" db="EMBL/GenBank/DDBJ databases">
        <title>Whole genome shotgun sequence of Virgisporangium ochraceum NBRC 16418.</title>
        <authorList>
            <person name="Komaki H."/>
            <person name="Tamura T."/>
        </authorList>
    </citation>
    <scope>NUCLEOTIDE SEQUENCE</scope>
    <source>
        <strain evidence="4">NBRC 16418</strain>
    </source>
</reference>
<dbReference type="PRINTS" id="PR00038">
    <property type="entry name" value="HTHLUXR"/>
</dbReference>
<dbReference type="CDD" id="cd06170">
    <property type="entry name" value="LuxR_C_like"/>
    <property type="match status" value="1"/>
</dbReference>
<evidence type="ECO:0000256" key="1">
    <source>
        <dbReference type="ARBA" id="ARBA00022741"/>
    </source>
</evidence>
<evidence type="ECO:0000259" key="3">
    <source>
        <dbReference type="PROSITE" id="PS50043"/>
    </source>
</evidence>
<dbReference type="PROSITE" id="PS00622">
    <property type="entry name" value="HTH_LUXR_1"/>
    <property type="match status" value="1"/>
</dbReference>
<evidence type="ECO:0000313" key="5">
    <source>
        <dbReference type="Proteomes" id="UP000635606"/>
    </source>
</evidence>
<dbReference type="EMBL" id="BOPH01000034">
    <property type="protein sequence ID" value="GIJ67910.1"/>
    <property type="molecule type" value="Genomic_DNA"/>
</dbReference>
<dbReference type="RefSeq" id="WP_203927867.1">
    <property type="nucleotide sequence ID" value="NZ_BOPH01000034.1"/>
</dbReference>
<proteinExistence type="predicted"/>
<dbReference type="Pfam" id="PF13191">
    <property type="entry name" value="AAA_16"/>
    <property type="match status" value="1"/>
</dbReference>
<dbReference type="PROSITE" id="PS50043">
    <property type="entry name" value="HTH_LUXR_2"/>
    <property type="match status" value="1"/>
</dbReference>
<dbReference type="InterPro" id="IPR000792">
    <property type="entry name" value="Tscrpt_reg_LuxR_C"/>
</dbReference>
<dbReference type="GO" id="GO:0005737">
    <property type="term" value="C:cytoplasm"/>
    <property type="evidence" value="ECO:0007669"/>
    <property type="project" value="TreeGrafter"/>
</dbReference>
<dbReference type="PANTHER" id="PTHR16305:SF35">
    <property type="entry name" value="TRANSCRIPTIONAL ACTIVATOR DOMAIN"/>
    <property type="match status" value="1"/>
</dbReference>
<dbReference type="AlphaFoldDB" id="A0A8J3ZUU7"/>